<evidence type="ECO:0000313" key="2">
    <source>
        <dbReference type="Proteomes" id="UP001302274"/>
    </source>
</evidence>
<gene>
    <name evidence="1" type="ORF">SHI21_04425</name>
</gene>
<protein>
    <recommendedName>
        <fullName evidence="3">Lipoprotein</fullName>
    </recommendedName>
</protein>
<evidence type="ECO:0000313" key="1">
    <source>
        <dbReference type="EMBL" id="MEA9355428.1"/>
    </source>
</evidence>
<dbReference type="RefSeq" id="WP_323574971.1">
    <property type="nucleotide sequence ID" value="NZ_JAYGJQ010000001.1"/>
</dbReference>
<sequence length="219" mass="23203">MKLHLKHSLNLCLVVSALLLTSCGKKENKVSSSGVSGSSPFYTGNSSLNTAAGSTIVNQVQSIKSSVACLNGYRLTNDVSFYVQGGIIGANKINGNWTSGFSPSGGTVNKMWIGVSAYRDLMFVTQVMNGSTVMGFNVTLSFCEMKNASANLPSVISNERALTNFITPNGIVVSSTATCGYNVVSLSQQTYITSQRDLNNPYSPTAIQVPTSFAPPRCN</sequence>
<reference evidence="1 2" key="1">
    <citation type="submission" date="2023-11" db="EMBL/GenBank/DDBJ databases">
        <title>A Novel Polar Bacteriovorax (B. antarcticus) Isolated from the Biocrust in Antarctica.</title>
        <authorList>
            <person name="Mun W."/>
            <person name="Choi S.Y."/>
            <person name="Mitchell R.J."/>
        </authorList>
    </citation>
    <scope>NUCLEOTIDE SEQUENCE [LARGE SCALE GENOMIC DNA]</scope>
    <source>
        <strain evidence="1 2">PP10</strain>
    </source>
</reference>
<dbReference type="EMBL" id="JAYGJQ010000001">
    <property type="protein sequence ID" value="MEA9355428.1"/>
    <property type="molecule type" value="Genomic_DNA"/>
</dbReference>
<organism evidence="1 2">
    <name type="scientific">Bacteriovorax antarcticus</name>
    <dbReference type="NCBI Taxonomy" id="3088717"/>
    <lineage>
        <taxon>Bacteria</taxon>
        <taxon>Pseudomonadati</taxon>
        <taxon>Bdellovibrionota</taxon>
        <taxon>Bacteriovoracia</taxon>
        <taxon>Bacteriovoracales</taxon>
        <taxon>Bacteriovoracaceae</taxon>
        <taxon>Bacteriovorax</taxon>
    </lineage>
</organism>
<dbReference type="PROSITE" id="PS51257">
    <property type="entry name" value="PROKAR_LIPOPROTEIN"/>
    <property type="match status" value="1"/>
</dbReference>
<keyword evidence="2" id="KW-1185">Reference proteome</keyword>
<accession>A0ABU5VQW2</accession>
<dbReference type="Proteomes" id="UP001302274">
    <property type="component" value="Unassembled WGS sequence"/>
</dbReference>
<evidence type="ECO:0008006" key="3">
    <source>
        <dbReference type="Google" id="ProtNLM"/>
    </source>
</evidence>
<comment type="caution">
    <text evidence="1">The sequence shown here is derived from an EMBL/GenBank/DDBJ whole genome shotgun (WGS) entry which is preliminary data.</text>
</comment>
<name>A0ABU5VQW2_9BACT</name>
<proteinExistence type="predicted"/>